<evidence type="ECO:0000256" key="1">
    <source>
        <dbReference type="HAMAP-Rule" id="MF_01972"/>
    </source>
</evidence>
<dbReference type="UniPathway" id="UPA00333">
    <property type="reaction ID" value="UER00453"/>
</dbReference>
<dbReference type="GO" id="GO:0004833">
    <property type="term" value="F:L-tryptophan 2,3-dioxygenase activity"/>
    <property type="evidence" value="ECO:0007669"/>
    <property type="project" value="UniProtKB-UniRule"/>
</dbReference>
<feature type="binding site" evidence="1">
    <location>
        <begin position="42"/>
        <end position="46"/>
    </location>
    <ligand>
        <name>substrate</name>
    </ligand>
</feature>
<dbReference type="PANTHER" id="PTHR10138:SF0">
    <property type="entry name" value="TRYPTOPHAN 2,3-DIOXYGENASE"/>
    <property type="match status" value="1"/>
</dbReference>
<comment type="similarity">
    <text evidence="1">Belongs to the tryptophan 2,3-dioxygenase family.</text>
</comment>
<comment type="function">
    <text evidence="1">Heme-dependent dioxygenase that catalyzes the oxidative cleavage of the L-tryptophan (L-Trp) pyrrole ring and converts L-tryptophan to N-formyl-L-kynurenine. Catalyzes the oxidative cleavage of the indole moiety.</text>
</comment>
<comment type="catalytic activity">
    <reaction evidence="1">
        <text>L-tryptophan + O2 = N-formyl-L-kynurenine</text>
        <dbReference type="Rhea" id="RHEA:24536"/>
        <dbReference type="ChEBI" id="CHEBI:15379"/>
        <dbReference type="ChEBI" id="CHEBI:57912"/>
        <dbReference type="ChEBI" id="CHEBI:58629"/>
        <dbReference type="EC" id="1.13.11.11"/>
    </reaction>
</comment>
<dbReference type="Gene3D" id="1.10.287.3810">
    <property type="match status" value="1"/>
</dbReference>
<organism evidence="2">
    <name type="scientific">uncultured Aureispira sp</name>
    <dbReference type="NCBI Taxonomy" id="1331704"/>
    <lineage>
        <taxon>Bacteria</taxon>
        <taxon>Pseudomonadati</taxon>
        <taxon>Bacteroidota</taxon>
        <taxon>Saprospiria</taxon>
        <taxon>Saprospirales</taxon>
        <taxon>Saprospiraceae</taxon>
        <taxon>Aureispira</taxon>
        <taxon>environmental samples</taxon>
    </lineage>
</organism>
<keyword evidence="1 2" id="KW-0223">Dioxygenase</keyword>
<dbReference type="Pfam" id="PF03301">
    <property type="entry name" value="Trp_dioxygenase"/>
    <property type="match status" value="1"/>
</dbReference>
<comment type="subunit">
    <text evidence="1">Homotetramer.</text>
</comment>
<keyword evidence="1" id="KW-0479">Metal-binding</keyword>
<keyword evidence="1" id="KW-0408">Iron</keyword>
<dbReference type="SUPFAM" id="SSF140959">
    <property type="entry name" value="Indolic compounds 2,3-dioxygenase-like"/>
    <property type="match status" value="1"/>
</dbReference>
<evidence type="ECO:0000313" key="2">
    <source>
        <dbReference type="EMBL" id="CAA6829266.1"/>
    </source>
</evidence>
<dbReference type="GO" id="GO:0046872">
    <property type="term" value="F:metal ion binding"/>
    <property type="evidence" value="ECO:0007669"/>
    <property type="project" value="UniProtKB-KW"/>
</dbReference>
<sequence>MKNSYTQKEQYYGEYLGLDKILEAQLPESEARGIDAHDEMLFIIIHQTYELWFKQIMHELNSIIDIFQATSINDNAPSLQIAVHRTNRIVEIWKLLVAQVDVLETMTPMDFLDFRDLLTPASGFQSVQFRELETKLGLKMENRHEQRYYEHQLCPAHVTQIKALDDQESFLDLLEQWLERTPIWGLENWGGFEVPEGAKENIHPFWATYRHTFESGLVSEELAAIEMSDFDRLILGEGEQNTRLSAASLQAALFITLYRDYPLMQMPYQLLSKWLEIDELMATWRYRHMSMVRRMIGMRVGTGGSTGASYLKGAMEKHHIFGDFTRITTYLIPRAKLPKLPPVLERKLLFTTV</sequence>
<feature type="binding site" evidence="1">
    <location>
        <position position="302"/>
    </location>
    <ligand>
        <name>substrate</name>
    </ligand>
</feature>
<feature type="binding site" evidence="1">
    <location>
        <position position="115"/>
    </location>
    <ligand>
        <name>substrate</name>
    </ligand>
</feature>
<feature type="binding site" description="axial binding residue" evidence="1">
    <location>
        <position position="288"/>
    </location>
    <ligand>
        <name>heme</name>
        <dbReference type="ChEBI" id="CHEBI:30413"/>
    </ligand>
    <ligandPart>
        <name>Fe</name>
        <dbReference type="ChEBI" id="CHEBI:18248"/>
    </ligandPart>
</feature>
<dbReference type="Gene3D" id="1.20.58.480">
    <property type="match status" value="1"/>
</dbReference>
<comment type="caution">
    <text evidence="1">Lacks conserved residue(s) required for the propagation of feature annotation.</text>
</comment>
<reference evidence="2" key="1">
    <citation type="submission" date="2020-01" db="EMBL/GenBank/DDBJ databases">
        <authorList>
            <person name="Meier V. D."/>
            <person name="Meier V D."/>
        </authorList>
    </citation>
    <scope>NUCLEOTIDE SEQUENCE</scope>
    <source>
        <strain evidence="2">HLG_WM_MAG_10</strain>
    </source>
</reference>
<name>A0A6S6U812_9BACT</name>
<dbReference type="GO" id="GO:0019441">
    <property type="term" value="P:L-tryptophan catabolic process to kynurenine"/>
    <property type="evidence" value="ECO:0007669"/>
    <property type="project" value="UniProtKB-UniRule"/>
</dbReference>
<comment type="pathway">
    <text evidence="1">Amino-acid degradation; L-tryptophan degradation via kynurenine pathway; L-kynurenine from L-tryptophan: step 1/2.</text>
</comment>
<dbReference type="EMBL" id="CACVAQ010000476">
    <property type="protein sequence ID" value="CAA6829266.1"/>
    <property type="molecule type" value="Genomic_DNA"/>
</dbReference>
<keyword evidence="1" id="KW-0349">Heme</keyword>
<keyword evidence="1" id="KW-0823">Tryptophan catabolism</keyword>
<dbReference type="AlphaFoldDB" id="A0A6S6U812"/>
<dbReference type="EC" id="1.13.11.11" evidence="1"/>
<dbReference type="InterPro" id="IPR004981">
    <property type="entry name" value="Trp_2_3_dOase"/>
</dbReference>
<dbReference type="GO" id="GO:0019442">
    <property type="term" value="P:L-tryptophan catabolic process to acetyl-CoA"/>
    <property type="evidence" value="ECO:0007669"/>
    <property type="project" value="TreeGrafter"/>
</dbReference>
<dbReference type="GO" id="GO:0020037">
    <property type="term" value="F:heme binding"/>
    <property type="evidence" value="ECO:0007669"/>
    <property type="project" value="UniProtKB-UniRule"/>
</dbReference>
<protein>
    <recommendedName>
        <fullName evidence="1">Tryptophan 2,3-dioxygenase</fullName>
        <shortName evidence="1">TDO</shortName>
        <ecNumber evidence="1">1.13.11.11</ecNumber>
    </recommendedName>
    <alternativeName>
        <fullName evidence="1">Tryptamin 2,3-dioxygenase</fullName>
    </alternativeName>
    <alternativeName>
        <fullName evidence="1">Tryptophan oxygenase</fullName>
        <shortName evidence="1">TO</shortName>
        <shortName evidence="1">TRPO</shortName>
    </alternativeName>
    <alternativeName>
        <fullName evidence="1">Tryptophan pyrrolase</fullName>
    </alternativeName>
    <alternativeName>
        <fullName evidence="1">Tryptophanase</fullName>
    </alternativeName>
</protein>
<comment type="cofactor">
    <cofactor evidence="1">
        <name>heme</name>
        <dbReference type="ChEBI" id="CHEBI:30413"/>
    </cofactor>
    <text evidence="1">Binds 1 heme group per subunit.</text>
</comment>
<proteinExistence type="inferred from homology"/>
<accession>A0A6S6U812</accession>
<dbReference type="HAMAP" id="MF_01972">
    <property type="entry name" value="T23O"/>
    <property type="match status" value="1"/>
</dbReference>
<dbReference type="PANTHER" id="PTHR10138">
    <property type="entry name" value="TRYPTOPHAN 2,3-DIOXYGENASE"/>
    <property type="match status" value="1"/>
</dbReference>
<gene>
    <name evidence="1" type="primary">kynA</name>
    <name evidence="2" type="ORF">HELGO_WM24075</name>
</gene>
<keyword evidence="1 2" id="KW-0560">Oxidoreductase</keyword>
<dbReference type="InterPro" id="IPR037217">
    <property type="entry name" value="Trp/Indoleamine_2_3_dOase-like"/>
</dbReference>